<gene>
    <name evidence="2" type="ORF">H2201_004178</name>
</gene>
<keyword evidence="3" id="KW-1185">Reference proteome</keyword>
<evidence type="ECO:0000313" key="2">
    <source>
        <dbReference type="EMBL" id="KAJ9665694.1"/>
    </source>
</evidence>
<feature type="compositionally biased region" description="Gly residues" evidence="1">
    <location>
        <begin position="92"/>
        <end position="106"/>
    </location>
</feature>
<protein>
    <submittedName>
        <fullName evidence="2">Uncharacterized protein</fullName>
    </submittedName>
</protein>
<proteinExistence type="predicted"/>
<evidence type="ECO:0000256" key="1">
    <source>
        <dbReference type="SAM" id="MobiDB-lite"/>
    </source>
</evidence>
<evidence type="ECO:0000313" key="3">
    <source>
        <dbReference type="Proteomes" id="UP001172684"/>
    </source>
</evidence>
<dbReference type="EMBL" id="JAPDRL010000026">
    <property type="protein sequence ID" value="KAJ9665694.1"/>
    <property type="molecule type" value="Genomic_DNA"/>
</dbReference>
<sequence length="148" mass="15773">MSTPTPTHSNKIALPATSTPVPLPPTLHSTLLSALLAQPAAVPRIQSAISHELAAAGWTTALRTRIAQLLRNGECATYEELMARVLREARGEAGGQNGVNGHGGENGDAEGREGERVEIKIPERAVREGVRAVRRELEAVCEVVREGE</sequence>
<name>A0ABQ9NTF0_9PEZI</name>
<comment type="caution">
    <text evidence="2">The sequence shown here is derived from an EMBL/GenBank/DDBJ whole genome shotgun (WGS) entry which is preliminary data.</text>
</comment>
<organism evidence="2 3">
    <name type="scientific">Coniosporium apollinis</name>
    <dbReference type="NCBI Taxonomy" id="61459"/>
    <lineage>
        <taxon>Eukaryota</taxon>
        <taxon>Fungi</taxon>
        <taxon>Dikarya</taxon>
        <taxon>Ascomycota</taxon>
        <taxon>Pezizomycotina</taxon>
        <taxon>Dothideomycetes</taxon>
        <taxon>Dothideomycetes incertae sedis</taxon>
        <taxon>Coniosporium</taxon>
    </lineage>
</organism>
<feature type="region of interest" description="Disordered" evidence="1">
    <location>
        <begin position="91"/>
        <end position="116"/>
    </location>
</feature>
<accession>A0ABQ9NTF0</accession>
<reference evidence="2" key="1">
    <citation type="submission" date="2022-10" db="EMBL/GenBank/DDBJ databases">
        <title>Culturing micro-colonial fungi from biological soil crusts in the Mojave desert and describing Neophaeococcomyces mojavensis, and introducing the new genera and species Taxawa tesnikishii.</title>
        <authorList>
            <person name="Kurbessoian T."/>
            <person name="Stajich J.E."/>
        </authorList>
    </citation>
    <scope>NUCLEOTIDE SEQUENCE</scope>
    <source>
        <strain evidence="2">TK_1</strain>
    </source>
</reference>
<dbReference type="Proteomes" id="UP001172684">
    <property type="component" value="Unassembled WGS sequence"/>
</dbReference>